<keyword evidence="4" id="KW-1185">Reference proteome</keyword>
<feature type="domain" description="DUF6705" evidence="2">
    <location>
        <begin position="1"/>
        <end position="147"/>
    </location>
</feature>
<proteinExistence type="predicted"/>
<organism evidence="3 4">
    <name type="scientific">Chryseobacterium mucoviscidosis</name>
    <dbReference type="NCBI Taxonomy" id="1945581"/>
    <lineage>
        <taxon>Bacteria</taxon>
        <taxon>Pseudomonadati</taxon>
        <taxon>Bacteroidota</taxon>
        <taxon>Flavobacteriia</taxon>
        <taxon>Flavobacteriales</taxon>
        <taxon>Weeksellaceae</taxon>
        <taxon>Chryseobacterium group</taxon>
        <taxon>Chryseobacterium</taxon>
    </lineage>
</organism>
<feature type="signal peptide" evidence="1">
    <location>
        <begin position="1"/>
        <end position="18"/>
    </location>
</feature>
<reference evidence="4" key="1">
    <citation type="submission" date="2017-02" db="EMBL/GenBank/DDBJ databases">
        <authorList>
            <person name="Tetz G."/>
            <person name="Tetz V."/>
        </authorList>
    </citation>
    <scope>NUCLEOTIDE SEQUENCE [LARGE SCALE GENOMIC DNA]</scope>
    <source>
        <strain evidence="4">VT16-26</strain>
    </source>
</reference>
<dbReference type="EMBL" id="MVAG01000081">
    <property type="protein sequence ID" value="OVE60220.1"/>
    <property type="molecule type" value="Genomic_DNA"/>
</dbReference>
<name>A0A202C8Y7_9FLAO</name>
<protein>
    <recommendedName>
        <fullName evidence="2">DUF6705 domain-containing protein</fullName>
    </recommendedName>
</protein>
<evidence type="ECO:0000313" key="3">
    <source>
        <dbReference type="EMBL" id="OVE60220.1"/>
    </source>
</evidence>
<accession>A0A202C8Y7</accession>
<gene>
    <name evidence="3" type="ORF">B0E34_04510</name>
</gene>
<sequence length="188" mass="21707">MKKALIITSLGIALFCNAQQILPLTTKNYNVPLNAYIKDIDNQLPDFEGTWKGTWNNKTFIINFKKVKYHETFAQQNPYDKDLLFGKFQVKDANGKILFDNLSVKDIYSKIQGMHINPSGKYELMYMDPELCNKVGTIMIGFNNPTKTELKFRYKDYPQNIDSGCFYYGKPADQQPDPLPKEIILTKI</sequence>
<feature type="chain" id="PRO_5012419612" description="DUF6705 domain-containing protein" evidence="1">
    <location>
        <begin position="19"/>
        <end position="188"/>
    </location>
</feature>
<dbReference type="Pfam" id="PF20448">
    <property type="entry name" value="DUF6705"/>
    <property type="match status" value="1"/>
</dbReference>
<evidence type="ECO:0000259" key="2">
    <source>
        <dbReference type="Pfam" id="PF20448"/>
    </source>
</evidence>
<dbReference type="InterPro" id="IPR046551">
    <property type="entry name" value="DUF6705"/>
</dbReference>
<dbReference type="Proteomes" id="UP000196355">
    <property type="component" value="Unassembled WGS sequence"/>
</dbReference>
<keyword evidence="1" id="KW-0732">Signal</keyword>
<dbReference type="AlphaFoldDB" id="A0A202C8Y7"/>
<dbReference type="RefSeq" id="WP_087707205.1">
    <property type="nucleotide sequence ID" value="NZ_MVAG01000081.1"/>
</dbReference>
<evidence type="ECO:0000256" key="1">
    <source>
        <dbReference type="SAM" id="SignalP"/>
    </source>
</evidence>
<evidence type="ECO:0000313" key="4">
    <source>
        <dbReference type="Proteomes" id="UP000196355"/>
    </source>
</evidence>
<comment type="caution">
    <text evidence="3">The sequence shown here is derived from an EMBL/GenBank/DDBJ whole genome shotgun (WGS) entry which is preliminary data.</text>
</comment>